<evidence type="ECO:0000313" key="8">
    <source>
        <dbReference type="EMBL" id="KAK2975525.1"/>
    </source>
</evidence>
<dbReference type="FunFam" id="1.10.630.10:FF:000007">
    <property type="entry name" value="Cytochrome P450 76C4"/>
    <property type="match status" value="2"/>
</dbReference>
<evidence type="ECO:0000256" key="1">
    <source>
        <dbReference type="ARBA" id="ARBA00010617"/>
    </source>
</evidence>
<keyword evidence="6" id="KW-0503">Monooxygenase</keyword>
<dbReference type="PRINTS" id="PR00385">
    <property type="entry name" value="P450"/>
</dbReference>
<keyword evidence="4" id="KW-0560">Oxidoreductase</keyword>
<sequence length="1018" mass="112787">MDFLSIALGLLFAVTLIRSLLTLTSANRSKKLPPGPAPLPIIGNLHQMGNKPHQSLARLAKIYGPIMSLKLGRVTTVVITSAAAAKEVLQKQDLAFSGRSVPDAVNAHGQAQFSVVWLPVGSRWRSLRKILNSNIFSGSRLDANQHLRSKKVDELIAYCRRSCQAGEAVDIGRAGFRTSLNLLSNTLFSTDLTDPYQDSAKEFKEVVEDISGVAGKPNLVDYFPVFKKIDPQRIRQHMAVNFGKVLERFDGLFNERLEFRKLRKPVGSNDDVLDVLLNVAEEDPDEIDRTHIERMCLDLFIAGTDTTSSTLEWAMTELLRNPGSMAKAKKELEQVIGKGKTIEEGDLPRLPYLQCVMKETLRMHPAVPFLIPRRVEVDVEMWGYNIPKGAQVLVNAWAIGRDPSLWEDSLAFKPERFLASELDVRGRDFELIPFGAGRRMCPGLPLAMRMVPVMLGSLINSFDWQLDGGIAPMDLGMEEKFGITLQKAIPLCAVPKPLCWLLKPASKQSELTESHTGKGKMDYVSSIALGLLLALTLIPAILSHTRRKSKNLPPGPAPLPIIGSLHKLGDQPHQSLAKLAKDYGPVMSLKLGRVTTVVISSSAAAKEVLQKQDIAFSSRSIPDAVNAHSQSRFSVVWLPVGSRWRSLRKILNSNIFSGSRLDANQHLRSKKVEELLSYCRKSCQAGEAVDVGRAAFRTSLNLLSNTMFSKDLADPYQDSAKEFKELVGSIMAEAGRPNLVDYFPVLKKIDPQGIRRRMTVHFGKVIELFHGLINERLELRRLNKPVGSNDVLDVLLNIAEEIPDEIDITHIERLCLDLFVAGSDTTSSTLEWAMAELLLNPVTMAKAKAELEQVIGKGKIIEEADVSRLPYLQCIVKEALRMHPAVPFLIPRRVEVDVEACGYTVPKGAQVLVNVWAIGRDPTLWEDPLSFNPERFLASDLDIRGRDFELIPFGAGRRICPGLPLAIRMVPVMLGSLINSFNWELDGGVASKELAMEEKFGITLQKAQPLRAVPMALV</sequence>
<dbReference type="Pfam" id="PF00067">
    <property type="entry name" value="p450"/>
    <property type="match status" value="2"/>
</dbReference>
<dbReference type="GO" id="GO:0004497">
    <property type="term" value="F:monooxygenase activity"/>
    <property type="evidence" value="ECO:0007669"/>
    <property type="project" value="UniProtKB-KW"/>
</dbReference>
<name>A0AA88U958_9ASTE</name>
<evidence type="ECO:0000256" key="5">
    <source>
        <dbReference type="ARBA" id="ARBA00023004"/>
    </source>
</evidence>
<dbReference type="InterPro" id="IPR036396">
    <property type="entry name" value="Cyt_P450_sf"/>
</dbReference>
<organism evidence="8 9">
    <name type="scientific">Escallonia rubra</name>
    <dbReference type="NCBI Taxonomy" id="112253"/>
    <lineage>
        <taxon>Eukaryota</taxon>
        <taxon>Viridiplantae</taxon>
        <taxon>Streptophyta</taxon>
        <taxon>Embryophyta</taxon>
        <taxon>Tracheophyta</taxon>
        <taxon>Spermatophyta</taxon>
        <taxon>Magnoliopsida</taxon>
        <taxon>eudicotyledons</taxon>
        <taxon>Gunneridae</taxon>
        <taxon>Pentapetalae</taxon>
        <taxon>asterids</taxon>
        <taxon>campanulids</taxon>
        <taxon>Escalloniales</taxon>
        <taxon>Escalloniaceae</taxon>
        <taxon>Escallonia</taxon>
    </lineage>
</organism>
<dbReference type="PROSITE" id="PS00086">
    <property type="entry name" value="CYTOCHROME_P450"/>
    <property type="match status" value="2"/>
</dbReference>
<keyword evidence="3 7" id="KW-0479">Metal-binding</keyword>
<keyword evidence="2 7" id="KW-0349">Heme</keyword>
<dbReference type="GO" id="GO:0005506">
    <property type="term" value="F:iron ion binding"/>
    <property type="evidence" value="ECO:0007669"/>
    <property type="project" value="InterPro"/>
</dbReference>
<dbReference type="Proteomes" id="UP001187471">
    <property type="component" value="Unassembled WGS sequence"/>
</dbReference>
<dbReference type="PANTHER" id="PTHR47950:SF4">
    <property type="entry name" value="GERANIOL 8-HYDROXYLASE-LIKE"/>
    <property type="match status" value="1"/>
</dbReference>
<dbReference type="InterPro" id="IPR002401">
    <property type="entry name" value="Cyt_P450_E_grp-I"/>
</dbReference>
<reference evidence="8" key="1">
    <citation type="submission" date="2022-12" db="EMBL/GenBank/DDBJ databases">
        <title>Draft genome assemblies for two species of Escallonia (Escalloniales).</title>
        <authorList>
            <person name="Chanderbali A."/>
            <person name="Dervinis C."/>
            <person name="Anghel I."/>
            <person name="Soltis D."/>
            <person name="Soltis P."/>
            <person name="Zapata F."/>
        </authorList>
    </citation>
    <scope>NUCLEOTIDE SEQUENCE</scope>
    <source>
        <strain evidence="8">UCBG92.1500</strain>
        <tissue evidence="8">Leaf</tissue>
    </source>
</reference>
<protein>
    <recommendedName>
        <fullName evidence="10">Geraniol 10-hydroxylase</fullName>
    </recommendedName>
</protein>
<comment type="caution">
    <text evidence="8">The sequence shown here is derived from an EMBL/GenBank/DDBJ whole genome shotgun (WGS) entry which is preliminary data.</text>
</comment>
<evidence type="ECO:0000256" key="2">
    <source>
        <dbReference type="ARBA" id="ARBA00022617"/>
    </source>
</evidence>
<dbReference type="GO" id="GO:0020037">
    <property type="term" value="F:heme binding"/>
    <property type="evidence" value="ECO:0007669"/>
    <property type="project" value="InterPro"/>
</dbReference>
<evidence type="ECO:0000256" key="3">
    <source>
        <dbReference type="ARBA" id="ARBA00022723"/>
    </source>
</evidence>
<feature type="non-terminal residue" evidence="8">
    <location>
        <position position="1"/>
    </location>
</feature>
<dbReference type="InterPro" id="IPR017972">
    <property type="entry name" value="Cyt_P450_CS"/>
</dbReference>
<evidence type="ECO:0000313" key="9">
    <source>
        <dbReference type="Proteomes" id="UP001187471"/>
    </source>
</evidence>
<evidence type="ECO:0008006" key="10">
    <source>
        <dbReference type="Google" id="ProtNLM"/>
    </source>
</evidence>
<keyword evidence="9" id="KW-1185">Reference proteome</keyword>
<accession>A0AA88U958</accession>
<dbReference type="AlphaFoldDB" id="A0AA88U958"/>
<dbReference type="EMBL" id="JAVXUO010002182">
    <property type="protein sequence ID" value="KAK2975525.1"/>
    <property type="molecule type" value="Genomic_DNA"/>
</dbReference>
<comment type="cofactor">
    <cofactor evidence="7">
        <name>heme</name>
        <dbReference type="ChEBI" id="CHEBI:30413"/>
    </cofactor>
</comment>
<dbReference type="SUPFAM" id="SSF48264">
    <property type="entry name" value="Cytochrome P450"/>
    <property type="match status" value="2"/>
</dbReference>
<dbReference type="GO" id="GO:0016705">
    <property type="term" value="F:oxidoreductase activity, acting on paired donors, with incorporation or reduction of molecular oxygen"/>
    <property type="evidence" value="ECO:0007669"/>
    <property type="project" value="InterPro"/>
</dbReference>
<gene>
    <name evidence="8" type="ORF">RJ640_000975</name>
</gene>
<dbReference type="PANTHER" id="PTHR47950">
    <property type="entry name" value="CYTOCHROME P450, FAMILY 76, SUBFAMILY C, POLYPEPTIDE 5-RELATED"/>
    <property type="match status" value="1"/>
</dbReference>
<evidence type="ECO:0000256" key="6">
    <source>
        <dbReference type="ARBA" id="ARBA00023033"/>
    </source>
</evidence>
<evidence type="ECO:0000256" key="4">
    <source>
        <dbReference type="ARBA" id="ARBA00023002"/>
    </source>
</evidence>
<dbReference type="InterPro" id="IPR001128">
    <property type="entry name" value="Cyt_P450"/>
</dbReference>
<keyword evidence="5 7" id="KW-0408">Iron</keyword>
<dbReference type="CDD" id="cd11073">
    <property type="entry name" value="CYP76-like"/>
    <property type="match status" value="2"/>
</dbReference>
<evidence type="ECO:0000256" key="7">
    <source>
        <dbReference type="PIRSR" id="PIRSR602401-1"/>
    </source>
</evidence>
<proteinExistence type="inferred from homology"/>
<dbReference type="Gene3D" id="1.10.630.10">
    <property type="entry name" value="Cytochrome P450"/>
    <property type="match status" value="2"/>
</dbReference>
<feature type="binding site" description="axial binding residue" evidence="7">
    <location>
        <position position="960"/>
    </location>
    <ligand>
        <name>heme</name>
        <dbReference type="ChEBI" id="CHEBI:30413"/>
    </ligand>
    <ligandPart>
        <name>Fe</name>
        <dbReference type="ChEBI" id="CHEBI:18248"/>
    </ligandPart>
</feature>
<dbReference type="PRINTS" id="PR00463">
    <property type="entry name" value="EP450I"/>
</dbReference>
<comment type="similarity">
    <text evidence="1">Belongs to the cytochrome P450 family.</text>
</comment>